<feature type="non-terminal residue" evidence="2">
    <location>
        <position position="1"/>
    </location>
</feature>
<feature type="region of interest" description="Disordered" evidence="1">
    <location>
        <begin position="1"/>
        <end position="99"/>
    </location>
</feature>
<evidence type="ECO:0000313" key="2">
    <source>
        <dbReference type="EMBL" id="CAH1795156.1"/>
    </source>
</evidence>
<gene>
    <name evidence="2" type="ORF">OFUS_LOCUS19732</name>
</gene>
<reference evidence="2" key="1">
    <citation type="submission" date="2022-03" db="EMBL/GenBank/DDBJ databases">
        <authorList>
            <person name="Martin C."/>
        </authorList>
    </citation>
    <scope>NUCLEOTIDE SEQUENCE</scope>
</reference>
<sequence length="112" mass="12903">QLFNQREETARNTELNPESIAAEVKEEKKAIEGPKIRSKNKSGEWKESESGLEWLPNEFDSDSDNAKEDEDDDDGLAEELEKKKEDMVDVMGSTSEEEQHMLKKGKFQYFCV</sequence>
<protein>
    <submittedName>
        <fullName evidence="2">Uncharacterized protein</fullName>
    </submittedName>
</protein>
<dbReference type="Proteomes" id="UP000749559">
    <property type="component" value="Unassembled WGS sequence"/>
</dbReference>
<dbReference type="EMBL" id="CAIIXF020000009">
    <property type="protein sequence ID" value="CAH1795156.1"/>
    <property type="molecule type" value="Genomic_DNA"/>
</dbReference>
<proteinExistence type="predicted"/>
<evidence type="ECO:0000256" key="1">
    <source>
        <dbReference type="SAM" id="MobiDB-lite"/>
    </source>
</evidence>
<feature type="compositionally biased region" description="Acidic residues" evidence="1">
    <location>
        <begin position="59"/>
        <end position="78"/>
    </location>
</feature>
<comment type="caution">
    <text evidence="2">The sequence shown here is derived from an EMBL/GenBank/DDBJ whole genome shotgun (WGS) entry which is preliminary data.</text>
</comment>
<dbReference type="AlphaFoldDB" id="A0A8S4PPF2"/>
<name>A0A8S4PPF2_OWEFU</name>
<accession>A0A8S4PPF2</accession>
<organism evidence="2 3">
    <name type="scientific">Owenia fusiformis</name>
    <name type="common">Polychaete worm</name>
    <dbReference type="NCBI Taxonomy" id="6347"/>
    <lineage>
        <taxon>Eukaryota</taxon>
        <taxon>Metazoa</taxon>
        <taxon>Spiralia</taxon>
        <taxon>Lophotrochozoa</taxon>
        <taxon>Annelida</taxon>
        <taxon>Polychaeta</taxon>
        <taxon>Sedentaria</taxon>
        <taxon>Canalipalpata</taxon>
        <taxon>Sabellida</taxon>
        <taxon>Oweniida</taxon>
        <taxon>Oweniidae</taxon>
        <taxon>Owenia</taxon>
    </lineage>
</organism>
<evidence type="ECO:0000313" key="3">
    <source>
        <dbReference type="Proteomes" id="UP000749559"/>
    </source>
</evidence>
<feature type="compositionally biased region" description="Basic and acidic residues" evidence="1">
    <location>
        <begin position="23"/>
        <end position="49"/>
    </location>
</feature>
<feature type="compositionally biased region" description="Basic and acidic residues" evidence="1">
    <location>
        <begin position="1"/>
        <end position="11"/>
    </location>
</feature>
<keyword evidence="3" id="KW-1185">Reference proteome</keyword>